<comment type="catalytic activity">
    <reaction evidence="6">
        <text>P(1),P(4)-bis(5'-adenosyl) tetraphosphate + H2O = 2 ADP + 2 H(+)</text>
        <dbReference type="Rhea" id="RHEA:24252"/>
        <dbReference type="ChEBI" id="CHEBI:15377"/>
        <dbReference type="ChEBI" id="CHEBI:15378"/>
        <dbReference type="ChEBI" id="CHEBI:58141"/>
        <dbReference type="ChEBI" id="CHEBI:456216"/>
        <dbReference type="EC" id="3.6.1.41"/>
    </reaction>
</comment>
<evidence type="ECO:0000256" key="3">
    <source>
        <dbReference type="ARBA" id="ARBA00022741"/>
    </source>
</evidence>
<dbReference type="PANTHER" id="PTHR35795:SF1">
    <property type="entry name" value="BIS(5'-NUCLEOSYL)-TETRAPHOSPHATASE, SYMMETRICAL"/>
    <property type="match status" value="1"/>
</dbReference>
<dbReference type="GO" id="GO:0008803">
    <property type="term" value="F:bis(5'-nucleosyl)-tetraphosphatase (symmetrical) activity"/>
    <property type="evidence" value="ECO:0007669"/>
    <property type="project" value="UniProtKB-EC"/>
</dbReference>
<evidence type="ECO:0000256" key="2">
    <source>
        <dbReference type="ARBA" id="ARBA00022723"/>
    </source>
</evidence>
<dbReference type="InterPro" id="IPR006674">
    <property type="entry name" value="HD_domain"/>
</dbReference>
<dbReference type="PROSITE" id="PS51831">
    <property type="entry name" value="HD"/>
    <property type="match status" value="1"/>
</dbReference>
<reference evidence="9" key="1">
    <citation type="journal article" date="2019" name="Int. J. Syst. Evol. Microbiol.">
        <title>The Global Catalogue of Microorganisms (GCM) 10K type strain sequencing project: providing services to taxonomists for standard genome sequencing and annotation.</title>
        <authorList>
            <consortium name="The Broad Institute Genomics Platform"/>
            <consortium name="The Broad Institute Genome Sequencing Center for Infectious Disease"/>
            <person name="Wu L."/>
            <person name="Ma J."/>
        </authorList>
    </citation>
    <scope>NUCLEOTIDE SEQUENCE [LARGE SCALE GENOMIC DNA]</scope>
    <source>
        <strain evidence="9">KCTC 33849</strain>
    </source>
</reference>
<accession>A0ABW5SRQ1</accession>
<dbReference type="InterPro" id="IPR051094">
    <property type="entry name" value="Diverse_Catalytic_Enzymes"/>
</dbReference>
<evidence type="ECO:0000256" key="6">
    <source>
        <dbReference type="ARBA" id="ARBA00049417"/>
    </source>
</evidence>
<dbReference type="SUPFAM" id="SSF109604">
    <property type="entry name" value="HD-domain/PDEase-like"/>
    <property type="match status" value="1"/>
</dbReference>
<dbReference type="Pfam" id="PF01966">
    <property type="entry name" value="HD"/>
    <property type="match status" value="1"/>
</dbReference>
<keyword evidence="2" id="KW-0479">Metal-binding</keyword>
<dbReference type="InterPro" id="IPR005249">
    <property type="entry name" value="YqeK"/>
</dbReference>
<evidence type="ECO:0000256" key="4">
    <source>
        <dbReference type="ARBA" id="ARBA00022801"/>
    </source>
</evidence>
<feature type="domain" description="HD" evidence="7">
    <location>
        <begin position="20"/>
        <end position="134"/>
    </location>
</feature>
<dbReference type="EMBL" id="JBHUMJ010000004">
    <property type="protein sequence ID" value="MFD2702120.1"/>
    <property type="molecule type" value="Genomic_DNA"/>
</dbReference>
<dbReference type="CDD" id="cd00077">
    <property type="entry name" value="HDc"/>
    <property type="match status" value="1"/>
</dbReference>
<evidence type="ECO:0000256" key="1">
    <source>
        <dbReference type="ARBA" id="ARBA00012506"/>
    </source>
</evidence>
<keyword evidence="4 8" id="KW-0378">Hydrolase</keyword>
<evidence type="ECO:0000313" key="9">
    <source>
        <dbReference type="Proteomes" id="UP001597540"/>
    </source>
</evidence>
<evidence type="ECO:0000259" key="7">
    <source>
        <dbReference type="PROSITE" id="PS51831"/>
    </source>
</evidence>
<gene>
    <name evidence="8" type="primary">yqeK</name>
    <name evidence="8" type="ORF">ACFSVM_16770</name>
</gene>
<dbReference type="InterPro" id="IPR003607">
    <property type="entry name" value="HD/PDEase_dom"/>
</dbReference>
<dbReference type="SMART" id="SM00471">
    <property type="entry name" value="HDc"/>
    <property type="match status" value="1"/>
</dbReference>
<name>A0ABW5SRQ1_9BACL</name>
<protein>
    <recommendedName>
        <fullName evidence="1">bis(5'-nucleosyl)-tetraphosphatase (symmetrical)</fullName>
        <ecNumber evidence="1">3.6.1.41</ecNumber>
    </recommendedName>
</protein>
<dbReference type="Proteomes" id="UP001597540">
    <property type="component" value="Unassembled WGS sequence"/>
</dbReference>
<evidence type="ECO:0000313" key="8">
    <source>
        <dbReference type="EMBL" id="MFD2702120.1"/>
    </source>
</evidence>
<proteinExistence type="predicted"/>
<dbReference type="NCBIfam" id="TIGR00488">
    <property type="entry name" value="bis(5'-nucleosyl)-tetraphosphatase (symmetrical) YqeK"/>
    <property type="match status" value="1"/>
</dbReference>
<dbReference type="EC" id="3.6.1.41" evidence="1"/>
<keyword evidence="3" id="KW-0547">Nucleotide-binding</keyword>
<dbReference type="Gene3D" id="1.10.3210.10">
    <property type="entry name" value="Hypothetical protein af1432"/>
    <property type="match status" value="1"/>
</dbReference>
<keyword evidence="9" id="KW-1185">Reference proteome</keyword>
<keyword evidence="5" id="KW-0408">Iron</keyword>
<comment type="caution">
    <text evidence="8">The sequence shown here is derived from an EMBL/GenBank/DDBJ whole genome shotgun (WGS) entry which is preliminary data.</text>
</comment>
<sequence>MQLSRDDLIKAVSEQMPPQRWKHTQGVMETAVILAERFGADPRKADLAAILHDVAKYWPVNEMEKVIRENGLNQDLLLHDKQLWHSEVGAFVAERDYGVTDSEVLNAIKWHTSGRVNMSLLDKVVCLADYIEPGRDFPGVNNIRELAEHSLEEALLAGFDGTITHLITLKKVIYPLTLFTRNDLIAQLKVSQNFTNPIGG</sequence>
<dbReference type="PANTHER" id="PTHR35795">
    <property type="entry name" value="SLR1885 PROTEIN"/>
    <property type="match status" value="1"/>
</dbReference>
<evidence type="ECO:0000256" key="5">
    <source>
        <dbReference type="ARBA" id="ARBA00023004"/>
    </source>
</evidence>
<organism evidence="8 9">
    <name type="scientific">Paenibacillus shunpengii</name>
    <dbReference type="NCBI Taxonomy" id="2054424"/>
    <lineage>
        <taxon>Bacteria</taxon>
        <taxon>Bacillati</taxon>
        <taxon>Bacillota</taxon>
        <taxon>Bacilli</taxon>
        <taxon>Bacillales</taxon>
        <taxon>Paenibacillaceae</taxon>
        <taxon>Paenibacillus</taxon>
    </lineage>
</organism>
<dbReference type="RefSeq" id="WP_090725329.1">
    <property type="nucleotide sequence ID" value="NZ_JBHUMJ010000004.1"/>
</dbReference>